<dbReference type="GO" id="GO:0005952">
    <property type="term" value="C:cAMP-dependent protein kinase complex"/>
    <property type="evidence" value="ECO:0007669"/>
    <property type="project" value="InterPro"/>
</dbReference>
<feature type="domain" description="Cyclic nucleotide-binding" evidence="1">
    <location>
        <begin position="179"/>
        <end position="277"/>
    </location>
</feature>
<dbReference type="SMART" id="SM00100">
    <property type="entry name" value="cNMP"/>
    <property type="match status" value="2"/>
</dbReference>
<dbReference type="PROSITE" id="PS50042">
    <property type="entry name" value="CNMP_BINDING_3"/>
    <property type="match status" value="2"/>
</dbReference>
<reference evidence="2 3" key="1">
    <citation type="submission" date="2017-08" db="EMBL/GenBank/DDBJ databases">
        <title>Infants hospitalized years apart are colonized by the same room-sourced microbial strains.</title>
        <authorList>
            <person name="Brooks B."/>
            <person name="Olm M.R."/>
            <person name="Firek B.A."/>
            <person name="Baker R."/>
            <person name="Thomas B.C."/>
            <person name="Morowitz M.J."/>
            <person name="Banfield J.F."/>
        </authorList>
    </citation>
    <scope>NUCLEOTIDE SEQUENCE [LARGE SCALE GENOMIC DNA]</scope>
    <source>
        <strain evidence="2">S2_003_000_R2_14</strain>
    </source>
</reference>
<accession>A0A2W5TE46</accession>
<dbReference type="SUPFAM" id="SSF51206">
    <property type="entry name" value="cAMP-binding domain-like"/>
    <property type="match status" value="2"/>
</dbReference>
<dbReference type="InterPro" id="IPR018490">
    <property type="entry name" value="cNMP-bd_dom_sf"/>
</dbReference>
<dbReference type="GO" id="GO:0005829">
    <property type="term" value="C:cytosol"/>
    <property type="evidence" value="ECO:0007669"/>
    <property type="project" value="TreeGrafter"/>
</dbReference>
<name>A0A2W5TE46_9BACT</name>
<dbReference type="InterPro" id="IPR014710">
    <property type="entry name" value="RmlC-like_jellyroll"/>
</dbReference>
<dbReference type="PANTHER" id="PTHR11635">
    <property type="entry name" value="CAMP-DEPENDENT PROTEIN KINASE REGULATORY CHAIN"/>
    <property type="match status" value="1"/>
</dbReference>
<gene>
    <name evidence="2" type="ORF">DI536_17765</name>
</gene>
<dbReference type="EMBL" id="QFQP01000014">
    <property type="protein sequence ID" value="PZR11473.1"/>
    <property type="molecule type" value="Genomic_DNA"/>
</dbReference>
<dbReference type="InterPro" id="IPR050503">
    <property type="entry name" value="cAMP-dep_PK_reg_su-like"/>
</dbReference>
<evidence type="ECO:0000259" key="1">
    <source>
        <dbReference type="PROSITE" id="PS50042"/>
    </source>
</evidence>
<dbReference type="Gene3D" id="2.60.120.10">
    <property type="entry name" value="Jelly Rolls"/>
    <property type="match status" value="2"/>
</dbReference>
<dbReference type="AlphaFoldDB" id="A0A2W5TE46"/>
<evidence type="ECO:0000313" key="2">
    <source>
        <dbReference type="EMBL" id="PZR11473.1"/>
    </source>
</evidence>
<sequence>MSSANPALAQFIRSIPLFSLVDDADLNDVLRLFRPVELVAGDVLFGEGDPGKAMWILSDTAEVSIATTAGQQRPVAVAYARKGDVVGEMALVDDGPRSGTAIVTQTGPAHQIDADEFHAMRANFTPAAFKVLKKIALELCARLRSTNERIVPSGQAGVQTPPLPQGPRADGELIERYPAFKSLPAVVKLALAQKLEVLRVEEMTPIFAEGEKADGAYFIVEGEVSVGRNGKTLANLPAGTMFGVVACIDAGFRSASCLTTGPATLLKMTDRHFDQLFSAGHRFAFQMVDLVARQLVQHVREANQMLPLPGQKAGVAGLSKPVEKMLPAEASEQDLDVISTEIEVEAALPIEMELDLADIAPESERLG</sequence>
<protein>
    <recommendedName>
        <fullName evidence="1">Cyclic nucleotide-binding domain-containing protein</fullName>
    </recommendedName>
</protein>
<dbReference type="PANTHER" id="PTHR11635:SF152">
    <property type="entry name" value="CAMP-DEPENDENT PROTEIN KINASE TYPE I REGULATORY SUBUNIT-RELATED"/>
    <property type="match status" value="1"/>
</dbReference>
<dbReference type="Proteomes" id="UP000249061">
    <property type="component" value="Unassembled WGS sequence"/>
</dbReference>
<dbReference type="InterPro" id="IPR000595">
    <property type="entry name" value="cNMP-bd_dom"/>
</dbReference>
<feature type="domain" description="Cyclic nucleotide-binding" evidence="1">
    <location>
        <begin position="17"/>
        <end position="120"/>
    </location>
</feature>
<comment type="caution">
    <text evidence="2">The sequence shown here is derived from an EMBL/GenBank/DDBJ whole genome shotgun (WGS) entry which is preliminary data.</text>
</comment>
<evidence type="ECO:0000313" key="3">
    <source>
        <dbReference type="Proteomes" id="UP000249061"/>
    </source>
</evidence>
<dbReference type="Pfam" id="PF00027">
    <property type="entry name" value="cNMP_binding"/>
    <property type="match status" value="2"/>
</dbReference>
<dbReference type="CDD" id="cd00038">
    <property type="entry name" value="CAP_ED"/>
    <property type="match status" value="2"/>
</dbReference>
<proteinExistence type="predicted"/>
<organism evidence="2 3">
    <name type="scientific">Archangium gephyra</name>
    <dbReference type="NCBI Taxonomy" id="48"/>
    <lineage>
        <taxon>Bacteria</taxon>
        <taxon>Pseudomonadati</taxon>
        <taxon>Myxococcota</taxon>
        <taxon>Myxococcia</taxon>
        <taxon>Myxococcales</taxon>
        <taxon>Cystobacterineae</taxon>
        <taxon>Archangiaceae</taxon>
        <taxon>Archangium</taxon>
    </lineage>
</organism>